<feature type="region of interest" description="Disordered" evidence="1">
    <location>
        <begin position="1"/>
        <end position="23"/>
    </location>
</feature>
<evidence type="ECO:0000313" key="4">
    <source>
        <dbReference type="Proteomes" id="UP000886667"/>
    </source>
</evidence>
<sequence>MAQRLNLSVELGKKHQGGDRSSSESQRLKFILLGCFSGNRESSDPQLNPLPDVCKVDLDNFDDLISEMQPCLKIDLSELTEPLQLRFSSLDDFHPDQLHKQLPTPQESASAERKEPDQTDTQSDSASNGSQESDQQTLSRLLGDGAATTPSSNAGKSNANRTMVESVVGRLIDGSLKQHTAGSSEQETGHSEHHSGLLKNVIHHSEFQTLESNWRGLDWLVRNLESDELNEVFIVDLSQDEWQRSTQSELEFKQSKYYQSLLKRFSEKQASEQKFILICDHYFNSSIEDTDLLKSFSELGTRLDAQLLAATEGGLLSSVDSDPAALEPWIRFQQSAAATNVSLVLPRILMRLPYGEQYDPVESFQFEELDDEWCSDELLWGNPAFALAIQLAADNQSERQQDAAALADCPSFAYLKARESHLQPCTESLFTDQQLEILVELGLVPIVGSRRSNQVRIPWYRRL</sequence>
<dbReference type="AlphaFoldDB" id="A0A9E4T8S1"/>
<organism evidence="3 4">
    <name type="scientific">Candidatus Thiodiazotropha taylori</name>
    <dbReference type="NCBI Taxonomy" id="2792791"/>
    <lineage>
        <taxon>Bacteria</taxon>
        <taxon>Pseudomonadati</taxon>
        <taxon>Pseudomonadota</taxon>
        <taxon>Gammaproteobacteria</taxon>
        <taxon>Chromatiales</taxon>
        <taxon>Sedimenticolaceae</taxon>
        <taxon>Candidatus Thiodiazotropha</taxon>
    </lineage>
</organism>
<dbReference type="InterPro" id="IPR044031">
    <property type="entry name" value="TssC1_N"/>
</dbReference>
<dbReference type="EMBL" id="JAEPCM010000845">
    <property type="protein sequence ID" value="MCG7949082.1"/>
    <property type="molecule type" value="Genomic_DNA"/>
</dbReference>
<proteinExistence type="predicted"/>
<feature type="domain" description="TssC1 N-terminal" evidence="2">
    <location>
        <begin position="196"/>
        <end position="454"/>
    </location>
</feature>
<dbReference type="InterPro" id="IPR008312">
    <property type="entry name" value="T6SS_TssB1"/>
</dbReference>
<dbReference type="PANTHER" id="PTHR35565">
    <property type="entry name" value="CYTOPLASMIC PROTEIN-RELATED"/>
    <property type="match status" value="1"/>
</dbReference>
<dbReference type="PANTHER" id="PTHR35565:SF3">
    <property type="entry name" value="TYPE VI SECRETION SYSTEM SHEATH PROTEIN TSSC1"/>
    <property type="match status" value="1"/>
</dbReference>
<evidence type="ECO:0000259" key="2">
    <source>
        <dbReference type="Pfam" id="PF05943"/>
    </source>
</evidence>
<dbReference type="Proteomes" id="UP000886667">
    <property type="component" value="Unassembled WGS sequence"/>
</dbReference>
<feature type="region of interest" description="Disordered" evidence="1">
    <location>
        <begin position="94"/>
        <end position="137"/>
    </location>
</feature>
<accession>A0A9E4T8S1</accession>
<dbReference type="Pfam" id="PF05943">
    <property type="entry name" value="VipB"/>
    <property type="match status" value="1"/>
</dbReference>
<feature type="compositionally biased region" description="Polar residues" evidence="1">
    <location>
        <begin position="119"/>
        <end position="137"/>
    </location>
</feature>
<dbReference type="Pfam" id="PF05591">
    <property type="entry name" value="T6SS_VipA"/>
    <property type="match status" value="1"/>
</dbReference>
<evidence type="ECO:0000313" key="3">
    <source>
        <dbReference type="EMBL" id="MCG7949082.1"/>
    </source>
</evidence>
<comment type="caution">
    <text evidence="3">The sequence shown here is derived from an EMBL/GenBank/DDBJ whole genome shotgun (WGS) entry which is preliminary data.</text>
</comment>
<protein>
    <submittedName>
        <fullName evidence="3">Type VI secretion system contractile sheath large subunit</fullName>
    </submittedName>
</protein>
<evidence type="ECO:0000256" key="1">
    <source>
        <dbReference type="SAM" id="MobiDB-lite"/>
    </source>
</evidence>
<reference evidence="3" key="1">
    <citation type="journal article" date="2021" name="Proc. Natl. Acad. Sci. U.S.A.">
        <title>Global biogeography of chemosynthetic symbionts reveals both localized and globally distributed symbiont groups. .</title>
        <authorList>
            <person name="Osvatic J.T."/>
            <person name="Wilkins L.G.E."/>
            <person name="Leibrecht L."/>
            <person name="Leray M."/>
            <person name="Zauner S."/>
            <person name="Polzin J."/>
            <person name="Camacho Y."/>
            <person name="Gros O."/>
            <person name="van Gils J.A."/>
            <person name="Eisen J.A."/>
            <person name="Petersen J.M."/>
            <person name="Yuen B."/>
        </authorList>
    </citation>
    <scope>NUCLEOTIDE SEQUENCE</scope>
    <source>
        <strain evidence="3">MAGclacostrist064TRANS</strain>
    </source>
</reference>
<name>A0A9E4T8S1_9GAMM</name>
<dbReference type="InterPro" id="IPR010269">
    <property type="entry name" value="T6SS_TssC-like"/>
</dbReference>
<gene>
    <name evidence="3" type="ORF">JAZ07_22320</name>
</gene>
<feature type="compositionally biased region" description="Basic and acidic residues" evidence="1">
    <location>
        <begin position="11"/>
        <end position="22"/>
    </location>
</feature>